<keyword evidence="7" id="KW-1185">Reference proteome</keyword>
<dbReference type="AlphaFoldDB" id="A0A1G6XJN0"/>
<evidence type="ECO:0000256" key="5">
    <source>
        <dbReference type="SAM" id="Phobius"/>
    </source>
</evidence>
<dbReference type="STRING" id="57664.SAMN05661003_101287"/>
<feature type="transmembrane region" description="Helical" evidence="5">
    <location>
        <begin position="93"/>
        <end position="115"/>
    </location>
</feature>
<dbReference type="OrthoDB" id="9811701at2"/>
<keyword evidence="4 5" id="KW-0472">Membrane</keyword>
<gene>
    <name evidence="6" type="ORF">SAMN05661003_101287</name>
</gene>
<dbReference type="GO" id="GO:0016020">
    <property type="term" value="C:membrane"/>
    <property type="evidence" value="ECO:0007669"/>
    <property type="project" value="UniProtKB-SubCell"/>
</dbReference>
<keyword evidence="3 5" id="KW-1133">Transmembrane helix</keyword>
<feature type="transmembrane region" description="Helical" evidence="5">
    <location>
        <begin position="29"/>
        <end position="52"/>
    </location>
</feature>
<dbReference type="PANTHER" id="PTHR30249:SF0">
    <property type="entry name" value="PLASTIDAL GLYCOLATE_GLYCERATE TRANSLOCATOR 1, CHLOROPLASTIC"/>
    <property type="match status" value="1"/>
</dbReference>
<reference evidence="7" key="1">
    <citation type="submission" date="2016-10" db="EMBL/GenBank/DDBJ databases">
        <authorList>
            <person name="Varghese N."/>
            <person name="Submissions S."/>
        </authorList>
    </citation>
    <scope>NUCLEOTIDE SEQUENCE [LARGE SCALE GENOMIC DNA]</scope>
    <source>
        <strain evidence="7">DSM 8987</strain>
    </source>
</reference>
<evidence type="ECO:0000256" key="3">
    <source>
        <dbReference type="ARBA" id="ARBA00022989"/>
    </source>
</evidence>
<evidence type="ECO:0000256" key="2">
    <source>
        <dbReference type="ARBA" id="ARBA00022692"/>
    </source>
</evidence>
<dbReference type="Proteomes" id="UP000243205">
    <property type="component" value="Unassembled WGS sequence"/>
</dbReference>
<dbReference type="Pfam" id="PF04172">
    <property type="entry name" value="LrgB"/>
    <property type="match status" value="1"/>
</dbReference>
<dbReference type="EMBL" id="FNAQ01000001">
    <property type="protein sequence ID" value="SDD78003.1"/>
    <property type="molecule type" value="Genomic_DNA"/>
</dbReference>
<accession>A0A1G6XJN0</accession>
<evidence type="ECO:0000256" key="4">
    <source>
        <dbReference type="ARBA" id="ARBA00023136"/>
    </source>
</evidence>
<protein>
    <submittedName>
        <fullName evidence="6">TIGR00659 family protein</fullName>
    </submittedName>
</protein>
<evidence type="ECO:0000256" key="1">
    <source>
        <dbReference type="ARBA" id="ARBA00004141"/>
    </source>
</evidence>
<feature type="transmembrane region" description="Helical" evidence="5">
    <location>
        <begin position="205"/>
        <end position="229"/>
    </location>
</feature>
<evidence type="ECO:0000313" key="6">
    <source>
        <dbReference type="EMBL" id="SDD78003.1"/>
    </source>
</evidence>
<dbReference type="RefSeq" id="WP_092075502.1">
    <property type="nucleotide sequence ID" value="NZ_FNAQ01000001.1"/>
</dbReference>
<dbReference type="InterPro" id="IPR007300">
    <property type="entry name" value="CidB/LrgB"/>
</dbReference>
<evidence type="ECO:0000313" key="7">
    <source>
        <dbReference type="Proteomes" id="UP000243205"/>
    </source>
</evidence>
<dbReference type="PANTHER" id="PTHR30249">
    <property type="entry name" value="PUTATIVE SEROTONIN TRANSPORTER"/>
    <property type="match status" value="1"/>
</dbReference>
<sequence>MTPWSETPLFGLVATLVLYELACRVQRRWPLALLNPVVLTIAALIALLQLAQIPYDHYRHGGDLLLFLLGPAVVALGLPLYQRRAEIVRQLRAIVLAVLAGALGSVLSACGLVLLCGGDRLLALTLAPKSVTTPIAIGIADTIGAITPLTAAVVVLTGCLGALIGPGFCRLIGLRDPLAMGLALGTAAHGLGTGRMLEIHRGGGALAGLAIGLNGLLTALLIPLLLWLLEWLGVLVG</sequence>
<feature type="transmembrane region" description="Helical" evidence="5">
    <location>
        <begin position="135"/>
        <end position="165"/>
    </location>
</feature>
<proteinExistence type="predicted"/>
<organism evidence="6 7">
    <name type="scientific">Desulfuromonas thiophila</name>
    <dbReference type="NCBI Taxonomy" id="57664"/>
    <lineage>
        <taxon>Bacteria</taxon>
        <taxon>Pseudomonadati</taxon>
        <taxon>Thermodesulfobacteriota</taxon>
        <taxon>Desulfuromonadia</taxon>
        <taxon>Desulfuromonadales</taxon>
        <taxon>Desulfuromonadaceae</taxon>
        <taxon>Desulfuromonas</taxon>
    </lineage>
</organism>
<comment type="subcellular location">
    <subcellularLocation>
        <location evidence="1">Membrane</location>
        <topology evidence="1">Multi-pass membrane protein</topology>
    </subcellularLocation>
</comment>
<keyword evidence="2 5" id="KW-0812">Transmembrane</keyword>
<feature type="transmembrane region" description="Helical" evidence="5">
    <location>
        <begin position="6"/>
        <end position="22"/>
    </location>
</feature>
<feature type="transmembrane region" description="Helical" evidence="5">
    <location>
        <begin position="64"/>
        <end position="81"/>
    </location>
</feature>
<name>A0A1G6XJN0_9BACT</name>